<dbReference type="NCBIfam" id="NF041366">
    <property type="entry name" value="GntA_guanitoxin"/>
    <property type="match status" value="1"/>
</dbReference>
<dbReference type="PANTHER" id="PTHR40045">
    <property type="entry name" value="YCGG FAMILY PROTEIN"/>
    <property type="match status" value="1"/>
</dbReference>
<reference evidence="3 4" key="1">
    <citation type="submission" date="2019-08" db="EMBL/GenBank/DDBJ databases">
        <title>Dermacoccus abyssi strain HZAU 226, whole genome Nanopore sequencing project.</title>
        <authorList>
            <person name="Guo A."/>
            <person name="Zhang X."/>
            <person name="Ruan Y."/>
            <person name="Liu W."/>
            <person name="Chen Q."/>
            <person name="Gu L."/>
        </authorList>
    </citation>
    <scope>NUCLEOTIDE SEQUENCE [LARGE SCALE GENOMIC DNA]</scope>
    <source>
        <strain evidence="3 4">HZAU 226</strain>
    </source>
</reference>
<gene>
    <name evidence="3" type="ORF">FV141_01625</name>
</gene>
<dbReference type="PROSITE" id="PS50043">
    <property type="entry name" value="HTH_LUXR_2"/>
    <property type="match status" value="1"/>
</dbReference>
<dbReference type="Gene3D" id="3.40.50.2300">
    <property type="match status" value="1"/>
</dbReference>
<evidence type="ECO:0000313" key="4">
    <source>
        <dbReference type="Proteomes" id="UP000323565"/>
    </source>
</evidence>
<dbReference type="Pfam" id="PF08892">
    <property type="entry name" value="YqcI_YcgG"/>
    <property type="match status" value="1"/>
</dbReference>
<dbReference type="InterPro" id="IPR000792">
    <property type="entry name" value="Tscrpt_reg_LuxR_C"/>
</dbReference>
<protein>
    <recommendedName>
        <fullName evidence="2">HTH luxR-type domain-containing protein</fullName>
    </recommendedName>
</protein>
<sequence length="476" mass="51568">MPRLTVAVVARSELFGCGAMAALDAFGVATRLVLGRGPGLHADFALDADVAVLEWNEPNRNAWDQLRALHAANPTTKLLVSSLHTDDAAISRLLARGASGVVGQSASAADLRAGVDDVVAGRIVRPAVLRPSPTDARPTVPSDGLTARQAQIVDLICSGMPNAQIAERLHPSVNSIESHIRGAYRAMDVQTRPHAVLWGLARGYGGHVSDDHWPPAAAPTSSSGSSTHPTDDDESQARDLAEWLAEQADAGLEGADEATIRDVIGAMIEHPRFPCLGARSALKRDGALVRVFDDMTDDACLSTLSAELADFAAIERGPREFGSFIAVFRRPRAGDEREFENLLWGMLQRLHDRDDAPWAERVSPDTTSPHFSFSLGGVPFFLVGLHPRASRIARRAPLTTVVFNLHDQFEQLRADGGFDRMRDAIRRRDAALQGSINPVVTDHGRSSEARQYSGRHVEDDWRAPFTAHPSKENPDD</sequence>
<dbReference type="InterPro" id="IPR011006">
    <property type="entry name" value="CheY-like_superfamily"/>
</dbReference>
<dbReference type="EMBL" id="CP043031">
    <property type="protein sequence ID" value="QEH92381.1"/>
    <property type="molecule type" value="Genomic_DNA"/>
</dbReference>
<dbReference type="InterPro" id="IPR016032">
    <property type="entry name" value="Sig_transdc_resp-reg_C-effctor"/>
</dbReference>
<dbReference type="InterPro" id="IPR014988">
    <property type="entry name" value="Uncharacterised_YqcI/YcgG"/>
</dbReference>
<dbReference type="Proteomes" id="UP000323565">
    <property type="component" value="Chromosome"/>
</dbReference>
<keyword evidence="4" id="KW-1185">Reference proteome</keyword>
<feature type="region of interest" description="Disordered" evidence="1">
    <location>
        <begin position="436"/>
        <end position="476"/>
    </location>
</feature>
<feature type="region of interest" description="Disordered" evidence="1">
    <location>
        <begin position="210"/>
        <end position="237"/>
    </location>
</feature>
<accession>A0ABX5Z615</accession>
<dbReference type="Pfam" id="PF00196">
    <property type="entry name" value="GerE"/>
    <property type="match status" value="1"/>
</dbReference>
<dbReference type="SMART" id="SM00421">
    <property type="entry name" value="HTH_LUXR"/>
    <property type="match status" value="1"/>
</dbReference>
<dbReference type="PANTHER" id="PTHR40045:SF1">
    <property type="entry name" value="YQCI_YCGG FAMILY PROTEIN"/>
    <property type="match status" value="1"/>
</dbReference>
<evidence type="ECO:0000256" key="1">
    <source>
        <dbReference type="SAM" id="MobiDB-lite"/>
    </source>
</evidence>
<feature type="domain" description="HTH luxR-type" evidence="2">
    <location>
        <begin position="138"/>
        <end position="203"/>
    </location>
</feature>
<feature type="compositionally biased region" description="Low complexity" evidence="1">
    <location>
        <begin position="214"/>
        <end position="228"/>
    </location>
</feature>
<dbReference type="CDD" id="cd06170">
    <property type="entry name" value="LuxR_C_like"/>
    <property type="match status" value="1"/>
</dbReference>
<dbReference type="SUPFAM" id="SSF46894">
    <property type="entry name" value="C-terminal effector domain of the bipartite response regulators"/>
    <property type="match status" value="1"/>
</dbReference>
<dbReference type="SUPFAM" id="SSF52172">
    <property type="entry name" value="CheY-like"/>
    <property type="match status" value="1"/>
</dbReference>
<organism evidence="3 4">
    <name type="scientific">Dermacoccus abyssi</name>
    <dbReference type="NCBI Taxonomy" id="322596"/>
    <lineage>
        <taxon>Bacteria</taxon>
        <taxon>Bacillati</taxon>
        <taxon>Actinomycetota</taxon>
        <taxon>Actinomycetes</taxon>
        <taxon>Micrococcales</taxon>
        <taxon>Dermacoccaceae</taxon>
        <taxon>Dermacoccus</taxon>
    </lineage>
</organism>
<name>A0ABX5Z615_9MICO</name>
<proteinExistence type="predicted"/>
<evidence type="ECO:0000259" key="2">
    <source>
        <dbReference type="PROSITE" id="PS50043"/>
    </source>
</evidence>
<evidence type="ECO:0000313" key="3">
    <source>
        <dbReference type="EMBL" id="QEH92381.1"/>
    </source>
</evidence>